<feature type="compositionally biased region" description="Low complexity" evidence="1">
    <location>
        <begin position="266"/>
        <end position="282"/>
    </location>
</feature>
<keyword evidence="2" id="KW-0472">Membrane</keyword>
<feature type="compositionally biased region" description="Low complexity" evidence="1">
    <location>
        <begin position="290"/>
        <end position="301"/>
    </location>
</feature>
<evidence type="ECO:0000313" key="4">
    <source>
        <dbReference type="EMBL" id="GAA4500977.1"/>
    </source>
</evidence>
<keyword evidence="2" id="KW-0812">Transmembrane</keyword>
<dbReference type="RefSeq" id="WP_208131864.1">
    <property type="nucleotide sequence ID" value="NZ_BAABGQ010000006.1"/>
</dbReference>
<evidence type="ECO:0000256" key="1">
    <source>
        <dbReference type="SAM" id="MobiDB-lite"/>
    </source>
</evidence>
<sequence length="464" mass="48004">MPRSLIKLGILTGGLVLIALASPPARAQNPTTAGIATNVPAPDVRAHIWAATARYVYHDDPALASLRPQLLKTIDSSSVKSFGRRLEEAVRLEHKALPKQGHLLKFLELFKTASTSADQPNQLATAITNTLLANKPERKSQPSFAQLSGTLHTLASPPAAAGSTPVADTAPASPDTSAVAAPPVAAAPAAVSTAGPAYLTPISSTPMIAWVALALSIISLLIALFKSNSRGRHRHSSSSTLALTTLTDEMRAEVRTMVQREVGKLPGARPAADAPARSAGPAPAAPPKSAPAKAATAAPAPKAAPRPAPEPAAAVAPTPPASPAEPVVSAESAAAAQDDTFFDENYPIDTPPVAPPSTRTLYANQQPMDGIFKRDMLAEAPASYTIFELITGAGAPDQAQFVVTSNAAGHAGYIGSHQNILGGACEYPFPKGSVSRIITDTPGQAQRTATGDWQITRKAQVHFE</sequence>
<protein>
    <submittedName>
        <fullName evidence="4">Uncharacterized protein</fullName>
    </submittedName>
</protein>
<feature type="compositionally biased region" description="Low complexity" evidence="1">
    <location>
        <begin position="169"/>
        <end position="179"/>
    </location>
</feature>
<evidence type="ECO:0000256" key="2">
    <source>
        <dbReference type="SAM" id="Phobius"/>
    </source>
</evidence>
<evidence type="ECO:0000256" key="3">
    <source>
        <dbReference type="SAM" id="SignalP"/>
    </source>
</evidence>
<feature type="compositionally biased region" description="Low complexity" evidence="1">
    <location>
        <begin position="324"/>
        <end position="333"/>
    </location>
</feature>
<feature type="signal peptide" evidence="3">
    <location>
        <begin position="1"/>
        <end position="27"/>
    </location>
</feature>
<feature type="region of interest" description="Disordered" evidence="1">
    <location>
        <begin position="262"/>
        <end position="333"/>
    </location>
</feature>
<reference evidence="5" key="1">
    <citation type="journal article" date="2019" name="Int. J. Syst. Evol. Microbiol.">
        <title>The Global Catalogue of Microorganisms (GCM) 10K type strain sequencing project: providing services to taxonomists for standard genome sequencing and annotation.</title>
        <authorList>
            <consortium name="The Broad Institute Genomics Platform"/>
            <consortium name="The Broad Institute Genome Sequencing Center for Infectious Disease"/>
            <person name="Wu L."/>
            <person name="Ma J."/>
        </authorList>
    </citation>
    <scope>NUCLEOTIDE SEQUENCE [LARGE SCALE GENOMIC DNA]</scope>
    <source>
        <strain evidence="5">JCM 17841</strain>
    </source>
</reference>
<keyword evidence="2" id="KW-1133">Transmembrane helix</keyword>
<keyword evidence="5" id="KW-1185">Reference proteome</keyword>
<feature type="region of interest" description="Disordered" evidence="1">
    <location>
        <begin position="155"/>
        <end position="179"/>
    </location>
</feature>
<proteinExistence type="predicted"/>
<feature type="transmembrane region" description="Helical" evidence="2">
    <location>
        <begin position="207"/>
        <end position="225"/>
    </location>
</feature>
<organism evidence="4 5">
    <name type="scientific">Hymenobacter ginsengisoli</name>
    <dbReference type="NCBI Taxonomy" id="1051626"/>
    <lineage>
        <taxon>Bacteria</taxon>
        <taxon>Pseudomonadati</taxon>
        <taxon>Bacteroidota</taxon>
        <taxon>Cytophagia</taxon>
        <taxon>Cytophagales</taxon>
        <taxon>Hymenobacteraceae</taxon>
        <taxon>Hymenobacter</taxon>
    </lineage>
</organism>
<name>A0ABP8QER8_9BACT</name>
<accession>A0ABP8QER8</accession>
<dbReference type="Proteomes" id="UP001501243">
    <property type="component" value="Unassembled WGS sequence"/>
</dbReference>
<comment type="caution">
    <text evidence="4">The sequence shown here is derived from an EMBL/GenBank/DDBJ whole genome shotgun (WGS) entry which is preliminary data.</text>
</comment>
<keyword evidence="3" id="KW-0732">Signal</keyword>
<dbReference type="EMBL" id="BAABGQ010000006">
    <property type="protein sequence ID" value="GAA4500977.1"/>
    <property type="molecule type" value="Genomic_DNA"/>
</dbReference>
<gene>
    <name evidence="4" type="ORF">GCM10023172_22140</name>
</gene>
<evidence type="ECO:0000313" key="5">
    <source>
        <dbReference type="Proteomes" id="UP001501243"/>
    </source>
</evidence>
<feature type="chain" id="PRO_5045432229" evidence="3">
    <location>
        <begin position="28"/>
        <end position="464"/>
    </location>
</feature>